<dbReference type="GO" id="GO:0046872">
    <property type="term" value="F:metal ion binding"/>
    <property type="evidence" value="ECO:0007669"/>
    <property type="project" value="InterPro"/>
</dbReference>
<dbReference type="Proteomes" id="UP000236732">
    <property type="component" value="Unassembled WGS sequence"/>
</dbReference>
<protein>
    <submittedName>
        <fullName evidence="3">Glutathione synthase/RimK-type ligase, ATP-grasp superfamily</fullName>
    </submittedName>
</protein>
<dbReference type="SUPFAM" id="SSF56059">
    <property type="entry name" value="Glutathione synthetase ATP-binding domain-like"/>
    <property type="match status" value="1"/>
</dbReference>
<dbReference type="EMBL" id="FNVT01000009">
    <property type="protein sequence ID" value="SEG95261.1"/>
    <property type="molecule type" value="Genomic_DNA"/>
</dbReference>
<dbReference type="Gene3D" id="3.30.470.20">
    <property type="entry name" value="ATP-grasp fold, B domain"/>
    <property type="match status" value="1"/>
</dbReference>
<evidence type="ECO:0000313" key="4">
    <source>
        <dbReference type="Proteomes" id="UP000236732"/>
    </source>
</evidence>
<evidence type="ECO:0000313" key="3">
    <source>
        <dbReference type="EMBL" id="SEG95261.1"/>
    </source>
</evidence>
<feature type="domain" description="ATP-grasp" evidence="2">
    <location>
        <begin position="118"/>
        <end position="287"/>
    </location>
</feature>
<evidence type="ECO:0000256" key="1">
    <source>
        <dbReference type="PROSITE-ProRule" id="PRU00409"/>
    </source>
</evidence>
<reference evidence="3 4" key="1">
    <citation type="submission" date="2016-10" db="EMBL/GenBank/DDBJ databases">
        <authorList>
            <person name="de Groot N.N."/>
        </authorList>
    </citation>
    <scope>NUCLEOTIDE SEQUENCE [LARGE SCALE GENOMIC DNA]</scope>
    <source>
        <strain evidence="3 4">CGMCC 4.7037</strain>
    </source>
</reference>
<keyword evidence="1" id="KW-0547">Nucleotide-binding</keyword>
<keyword evidence="1" id="KW-0067">ATP-binding</keyword>
<accession>A0A1H6EDC9</accession>
<dbReference type="GO" id="GO:0016874">
    <property type="term" value="F:ligase activity"/>
    <property type="evidence" value="ECO:0007669"/>
    <property type="project" value="UniProtKB-KW"/>
</dbReference>
<dbReference type="InterPro" id="IPR011761">
    <property type="entry name" value="ATP-grasp"/>
</dbReference>
<dbReference type="AlphaFoldDB" id="A0A1H6EDC9"/>
<dbReference type="GO" id="GO:0005524">
    <property type="term" value="F:ATP binding"/>
    <property type="evidence" value="ECO:0007669"/>
    <property type="project" value="UniProtKB-UniRule"/>
</dbReference>
<organism evidence="3 4">
    <name type="scientific">Nonomuraea solani</name>
    <dbReference type="NCBI Taxonomy" id="1144553"/>
    <lineage>
        <taxon>Bacteria</taxon>
        <taxon>Bacillati</taxon>
        <taxon>Actinomycetota</taxon>
        <taxon>Actinomycetes</taxon>
        <taxon>Streptosporangiales</taxon>
        <taxon>Streptosporangiaceae</taxon>
        <taxon>Nonomuraea</taxon>
    </lineage>
</organism>
<dbReference type="OrthoDB" id="9801162at2"/>
<gene>
    <name evidence="3" type="ORF">SAMN05444920_10918</name>
</gene>
<keyword evidence="3" id="KW-0436">Ligase</keyword>
<dbReference type="RefSeq" id="WP_103959297.1">
    <property type="nucleotide sequence ID" value="NZ_FNVT01000009.1"/>
</dbReference>
<dbReference type="PROSITE" id="PS50975">
    <property type="entry name" value="ATP_GRASP"/>
    <property type="match status" value="1"/>
</dbReference>
<proteinExistence type="predicted"/>
<keyword evidence="4" id="KW-1185">Reference proteome</keyword>
<sequence>MRILLSDGSGLTSRQCATLLSRAGHHVEVLSPDPMCVCAFTRHVRRVHRTPFYGTDPFGWLRAAVAIYRSGGFDVLLPTQEQVAVLSKSAGLLREQGVATAVPPFAALAQTQDKIAAYALLDRLGLPQPLSAVITGPSGWSAFPAYLKTPIGTASGGVHRLNDAADLHWHAGQATGALLVQREVPGRLAMIQSVFGAGQLLAFHACLRTGEGVRGGATHKLSVDLPAVRDHVSRLGAELAWHGALSADVILGPGGPVFIDLNPRLVEPVNALLSGVDLVTPLLDLARGRTPAPQPPGAAGVATHQLLPAILGAAQRTKSCRGVLGELGAALSKRHLYAGSREELTPAGRDPRSRLLLAFATGATLVRPAAWQWFASGSVTAYALSPEGWQHILHHRT</sequence>
<evidence type="ECO:0000259" key="2">
    <source>
        <dbReference type="PROSITE" id="PS50975"/>
    </source>
</evidence>
<name>A0A1H6EDC9_9ACTN</name>